<accession>B6FXW5</accession>
<sequence>MIGIKEVVHLNIYPTKYSCKIIFFKIDNNKIEILSEVDKKILMDNRVFIEKNAREDYINEIATYILNEKLKYKKCESIFINIQENDIILKNIKIDSDIKKKAIIKAVDIEIKEFCNSSINNYCIDYKKMYNDGVDTEVQVVLFPKKYIDLFSEICDRIGIEKRAMHTNFNLLERLLLKKNVMESMNNLEFGVVEFREKDLVISIFSNRMIKNSYVIKKDEFTQEIGESLFGKCKSILVLGEKCIDDIKMVQTFSKIMEIDFENDIEYIRNYKRVSPKEYFNITAKIIN</sequence>
<reference evidence="1 2" key="1">
    <citation type="submission" date="2008-09" db="EMBL/GenBank/DDBJ databases">
        <authorList>
            <person name="Fulton L."/>
            <person name="Clifton S."/>
            <person name="Fulton B."/>
            <person name="Xu J."/>
            <person name="Minx P."/>
            <person name="Pepin K.H."/>
            <person name="Johnson M."/>
            <person name="Thiruvilangam P."/>
            <person name="Bhonagiri V."/>
            <person name="Nash W.E."/>
            <person name="Mardis E.R."/>
            <person name="Wilson R.K."/>
        </authorList>
    </citation>
    <scope>NUCLEOTIDE SEQUENCE [LARGE SCALE GENOMIC DNA]</scope>
    <source>
        <strain evidence="1 2">DSM 13275</strain>
    </source>
</reference>
<comment type="caution">
    <text evidence="1">The sequence shown here is derived from an EMBL/GenBank/DDBJ whole genome shotgun (WGS) entry which is preliminary data.</text>
</comment>
<reference evidence="1 2" key="2">
    <citation type="submission" date="2008-10" db="EMBL/GenBank/DDBJ databases">
        <title>Draft genome sequence of Clostridium hiranonis (DSM 13275).</title>
        <authorList>
            <person name="Sudarsanam P."/>
            <person name="Ley R."/>
            <person name="Guruge J."/>
            <person name="Turnbaugh P.J."/>
            <person name="Mahowald M."/>
            <person name="Liep D."/>
            <person name="Gordon J."/>
        </authorList>
    </citation>
    <scope>NUCLEOTIDE SEQUENCE [LARGE SCALE GENOMIC DNA]</scope>
    <source>
        <strain evidence="1 2">DSM 13275</strain>
    </source>
</reference>
<keyword evidence="2" id="KW-1185">Reference proteome</keyword>
<evidence type="ECO:0008006" key="3">
    <source>
        <dbReference type="Google" id="ProtNLM"/>
    </source>
</evidence>
<dbReference type="OrthoDB" id="1752664at2"/>
<dbReference type="Proteomes" id="UP000003178">
    <property type="component" value="Unassembled WGS sequence"/>
</dbReference>
<organism evidence="1 2">
    <name type="scientific">Peptacetobacter hiranonis (strain DSM 13275 / JCM 10541 / KCTC 15199 / TO-931)</name>
    <name type="common">Clostridium hiranonis</name>
    <dbReference type="NCBI Taxonomy" id="500633"/>
    <lineage>
        <taxon>Bacteria</taxon>
        <taxon>Bacillati</taxon>
        <taxon>Bacillota</taxon>
        <taxon>Clostridia</taxon>
        <taxon>Peptostreptococcales</taxon>
        <taxon>Peptostreptococcaceae</taxon>
        <taxon>Peptacetobacter</taxon>
    </lineage>
</organism>
<dbReference type="EMBL" id="ABWP01000029">
    <property type="protein sequence ID" value="EEA85610.1"/>
    <property type="molecule type" value="Genomic_DNA"/>
</dbReference>
<protein>
    <recommendedName>
        <fullName evidence="3">Pilus assembly protein PilM</fullName>
    </recommendedName>
</protein>
<gene>
    <name evidence="1" type="ORF">CLOHIR_00716</name>
</gene>
<dbReference type="HOGENOM" id="CLU_965417_0_0_9"/>
<name>B6FXW5_PEPHT</name>
<evidence type="ECO:0000313" key="1">
    <source>
        <dbReference type="EMBL" id="EEA85610.1"/>
    </source>
</evidence>
<dbReference type="RefSeq" id="WP_006439627.1">
    <property type="nucleotide sequence ID" value="NZ_DS995356.1"/>
</dbReference>
<dbReference type="STRING" id="500633.CLOHIR_00716"/>
<proteinExistence type="predicted"/>
<dbReference type="AlphaFoldDB" id="B6FXW5"/>
<evidence type="ECO:0000313" key="2">
    <source>
        <dbReference type="Proteomes" id="UP000003178"/>
    </source>
</evidence>